<gene>
    <name evidence="3" type="ORF">HM131_14330</name>
</gene>
<evidence type="ECO:0008006" key="5">
    <source>
        <dbReference type="Google" id="ProtNLM"/>
    </source>
</evidence>
<dbReference type="EMBL" id="CP020772">
    <property type="protein sequence ID" value="ARI77953.1"/>
    <property type="molecule type" value="Genomic_DNA"/>
</dbReference>
<dbReference type="Proteomes" id="UP000192527">
    <property type="component" value="Chromosome"/>
</dbReference>
<feature type="signal peptide" evidence="2">
    <location>
        <begin position="1"/>
        <end position="23"/>
    </location>
</feature>
<keyword evidence="2" id="KW-0732">Signal</keyword>
<reference evidence="3 4" key="1">
    <citation type="submission" date="2017-04" db="EMBL/GenBank/DDBJ databases">
        <title>The whole genome sequencing and assembly of Halobacillus mangrovi strain.</title>
        <authorList>
            <person name="Lee S.-J."/>
            <person name="Park M.-K."/>
            <person name="Kim J.-Y."/>
            <person name="Lee Y.-J."/>
            <person name="Yi H."/>
            <person name="Bahn Y.-S."/>
            <person name="Kim J.F."/>
            <person name="Lee D.-W."/>
        </authorList>
    </citation>
    <scope>NUCLEOTIDE SEQUENCE [LARGE SCALE GENOMIC DNA]</scope>
    <source>
        <strain evidence="3 4">KTB 131</strain>
    </source>
</reference>
<keyword evidence="1" id="KW-0812">Transmembrane</keyword>
<proteinExistence type="predicted"/>
<keyword evidence="1" id="KW-0472">Membrane</keyword>
<dbReference type="KEGG" id="hmn:HM131_14330"/>
<dbReference type="AlphaFoldDB" id="A0A1W5ZXG1"/>
<evidence type="ECO:0000313" key="3">
    <source>
        <dbReference type="EMBL" id="ARI77953.1"/>
    </source>
</evidence>
<protein>
    <recommendedName>
        <fullName evidence="5">Extracellular protein</fullName>
    </recommendedName>
</protein>
<name>A0A1W5ZXG1_9BACI</name>
<sequence>MKKFSLFLAMMLFITFSIQTNVAAYSYGDPSEEKIAEVYKDMVVKLNQTPPNFEEAEALYNTVKEEVDMHMGEDVSEVILDSIENKDKEATIENMQKLLALNISRRLEAIEKNFDDYDTSKKLLAKGNATYEALSPAVADENSELDGKIKDEFDQALEALGNPGLFGVGEKESDKEQFVSSKDFILEELKQPFDIEEYSAGHFTESATEGENGSQSAVDKYTDFSELKNWLPLLVIGIVIIGVVIYFIRRKK</sequence>
<dbReference type="RefSeq" id="WP_085030414.1">
    <property type="nucleotide sequence ID" value="NZ_CP020772.1"/>
</dbReference>
<dbReference type="OrthoDB" id="2111742at2"/>
<feature type="chain" id="PRO_5038924386" description="Extracellular protein" evidence="2">
    <location>
        <begin position="24"/>
        <end position="252"/>
    </location>
</feature>
<organism evidence="3 4">
    <name type="scientific">Halobacillus mangrovi</name>
    <dbReference type="NCBI Taxonomy" id="402384"/>
    <lineage>
        <taxon>Bacteria</taxon>
        <taxon>Bacillati</taxon>
        <taxon>Bacillota</taxon>
        <taxon>Bacilli</taxon>
        <taxon>Bacillales</taxon>
        <taxon>Bacillaceae</taxon>
        <taxon>Halobacillus</taxon>
    </lineage>
</organism>
<accession>A0A1W5ZXG1</accession>
<dbReference type="STRING" id="402384.HM131_14330"/>
<evidence type="ECO:0000256" key="1">
    <source>
        <dbReference type="SAM" id="Phobius"/>
    </source>
</evidence>
<evidence type="ECO:0000313" key="4">
    <source>
        <dbReference type="Proteomes" id="UP000192527"/>
    </source>
</evidence>
<keyword evidence="1" id="KW-1133">Transmembrane helix</keyword>
<keyword evidence="4" id="KW-1185">Reference proteome</keyword>
<evidence type="ECO:0000256" key="2">
    <source>
        <dbReference type="SAM" id="SignalP"/>
    </source>
</evidence>
<feature type="transmembrane region" description="Helical" evidence="1">
    <location>
        <begin position="230"/>
        <end position="248"/>
    </location>
</feature>